<dbReference type="InterPro" id="IPR011330">
    <property type="entry name" value="Glyco_hydro/deAcase_b/a-brl"/>
</dbReference>
<reference evidence="8" key="1">
    <citation type="submission" date="2017-11" db="EMBL/GenBank/DDBJ databases">
        <authorList>
            <person name="Kuznetsova I."/>
            <person name="Sazanova A."/>
            <person name="Chirak E."/>
            <person name="Safronova V."/>
            <person name="Willems A."/>
        </authorList>
    </citation>
    <scope>NUCLEOTIDE SEQUENCE [LARGE SCALE GENOMIC DNA]</scope>
    <source>
        <strain evidence="8">STM 196</strain>
    </source>
</reference>
<dbReference type="SUPFAM" id="SSF88713">
    <property type="entry name" value="Glycoside hydrolase/deacetylase"/>
    <property type="match status" value="1"/>
</dbReference>
<proteinExistence type="inferred from homology"/>
<dbReference type="InterPro" id="IPR002509">
    <property type="entry name" value="NODB_dom"/>
</dbReference>
<evidence type="ECO:0000256" key="2">
    <source>
        <dbReference type="ARBA" id="ARBA00010973"/>
    </source>
</evidence>
<feature type="domain" description="NodB homology" evidence="6">
    <location>
        <begin position="101"/>
        <end position="356"/>
    </location>
</feature>
<dbReference type="Pfam" id="PF01522">
    <property type="entry name" value="Polysacc_deac_1"/>
    <property type="match status" value="1"/>
</dbReference>
<dbReference type="Gene3D" id="3.20.20.370">
    <property type="entry name" value="Glycoside hydrolase/deacetylase"/>
    <property type="match status" value="1"/>
</dbReference>
<comment type="similarity">
    <text evidence="2">Belongs to the polysaccharide deacetylase family.</text>
</comment>
<evidence type="ECO:0000313" key="7">
    <source>
        <dbReference type="EMBL" id="PSH67913.1"/>
    </source>
</evidence>
<sequence>MQIGEGMVHAADLMRKAVMRLAWHSGFASRTRDRFGGLGSIIMLHRVRPDCISPLGVTRSLSITPRFLDQILVSLKSEGTELVSMDEMIERMKSGSQDGRRFAAVTLDDGYNDNLNHAYPVFQKHNVPFTVYGAPGLIEGAAVLWWEVVEKLVAKASVIRIPGGPEWRCGTLFQKRSAFHTLMRYFSYTLTELEQLPVLREMCAAEGMICGVSADQDVMTWKELRQIASDPLCTIGAHTVHHYNLKKLTAEMVAQEMRLSADMLEDNLGKRPAHFAYPYGSAKAAGRREAEIAAEEGFLSAVTTRHGTIHPEHRANLHALPRISINGRFQKLVYAQTMMSGATTPIANAGRRVVQA</sequence>
<name>A0A2P7BN71_9HYPH</name>
<dbReference type="CDD" id="cd10968">
    <property type="entry name" value="CE4_Mlr8448_like_5s"/>
    <property type="match status" value="1"/>
</dbReference>
<evidence type="ECO:0000313" key="8">
    <source>
        <dbReference type="Proteomes" id="UP000241444"/>
    </source>
</evidence>
<organism evidence="7 8">
    <name type="scientific">Phyllobacterium brassicacearum</name>
    <dbReference type="NCBI Taxonomy" id="314235"/>
    <lineage>
        <taxon>Bacteria</taxon>
        <taxon>Pseudomonadati</taxon>
        <taxon>Pseudomonadota</taxon>
        <taxon>Alphaproteobacteria</taxon>
        <taxon>Hyphomicrobiales</taxon>
        <taxon>Phyllobacteriaceae</taxon>
        <taxon>Phyllobacterium</taxon>
    </lineage>
</organism>
<dbReference type="Proteomes" id="UP000241444">
    <property type="component" value="Unassembled WGS sequence"/>
</dbReference>
<accession>A0A2P7BN71</accession>
<comment type="caution">
    <text evidence="7">The sequence shown here is derived from an EMBL/GenBank/DDBJ whole genome shotgun (WGS) entry which is preliminary data.</text>
</comment>
<evidence type="ECO:0000256" key="1">
    <source>
        <dbReference type="ARBA" id="ARBA00003236"/>
    </source>
</evidence>
<gene>
    <name evidence="7" type="ORF">CU102_16885</name>
</gene>
<dbReference type="GO" id="GO:0005975">
    <property type="term" value="P:carbohydrate metabolic process"/>
    <property type="evidence" value="ECO:0007669"/>
    <property type="project" value="InterPro"/>
</dbReference>
<dbReference type="EMBL" id="PGGO01000012">
    <property type="protein sequence ID" value="PSH67913.1"/>
    <property type="molecule type" value="Genomic_DNA"/>
</dbReference>
<protein>
    <recommendedName>
        <fullName evidence="3">Chitooligosaccharide deacetylase</fullName>
    </recommendedName>
    <alternativeName>
        <fullName evidence="5">Nodulation protein B</fullName>
    </alternativeName>
</protein>
<keyword evidence="4" id="KW-0732">Signal</keyword>
<dbReference type="PROSITE" id="PS51677">
    <property type="entry name" value="NODB"/>
    <property type="match status" value="1"/>
</dbReference>
<comment type="function">
    <text evidence="1">Is involved in generating a small heat-stable compound (Nod), an acylated oligomer of N-acetylglucosamine, that stimulates mitosis in various plant protoplasts.</text>
</comment>
<evidence type="ECO:0000259" key="6">
    <source>
        <dbReference type="PROSITE" id="PS51677"/>
    </source>
</evidence>
<dbReference type="PANTHER" id="PTHR34216">
    <property type="match status" value="1"/>
</dbReference>
<keyword evidence="8" id="KW-1185">Reference proteome</keyword>
<dbReference type="GO" id="GO:0016810">
    <property type="term" value="F:hydrolase activity, acting on carbon-nitrogen (but not peptide) bonds"/>
    <property type="evidence" value="ECO:0007669"/>
    <property type="project" value="InterPro"/>
</dbReference>
<dbReference type="InterPro" id="IPR051398">
    <property type="entry name" value="Polysacch_Deacetylase"/>
</dbReference>
<dbReference type="OrthoDB" id="9782872at2"/>
<evidence type="ECO:0000256" key="3">
    <source>
        <dbReference type="ARBA" id="ARBA00020071"/>
    </source>
</evidence>
<dbReference type="AlphaFoldDB" id="A0A2P7BN71"/>
<evidence type="ECO:0000256" key="4">
    <source>
        <dbReference type="ARBA" id="ARBA00022729"/>
    </source>
</evidence>
<dbReference type="PANTHER" id="PTHR34216:SF7">
    <property type="entry name" value="POLY-BETA-1,6-N-ACETYL-D-GLUCOSAMINE N-DEACETYLASE"/>
    <property type="match status" value="1"/>
</dbReference>
<evidence type="ECO:0000256" key="5">
    <source>
        <dbReference type="ARBA" id="ARBA00032976"/>
    </source>
</evidence>